<dbReference type="PANTHER" id="PTHR39319:SF1">
    <property type="entry name" value="SI:DKEY-256H2.1"/>
    <property type="match status" value="1"/>
</dbReference>
<comment type="caution">
    <text evidence="4">The sequence shown here is derived from an EMBL/GenBank/DDBJ whole genome shotgun (WGS) entry which is preliminary data.</text>
</comment>
<dbReference type="Gene3D" id="2.60.120.230">
    <property type="match status" value="1"/>
</dbReference>
<organism evidence="4 5">
    <name type="scientific">Chlamydomonas incerta</name>
    <dbReference type="NCBI Taxonomy" id="51695"/>
    <lineage>
        <taxon>Eukaryota</taxon>
        <taxon>Viridiplantae</taxon>
        <taxon>Chlorophyta</taxon>
        <taxon>core chlorophytes</taxon>
        <taxon>Chlorophyceae</taxon>
        <taxon>CS clade</taxon>
        <taxon>Chlamydomonadales</taxon>
        <taxon>Chlamydomonadaceae</taxon>
        <taxon>Chlamydomonas</taxon>
    </lineage>
</organism>
<dbReference type="SUPFAM" id="SSF49742">
    <property type="entry name" value="PHM/PNGase F"/>
    <property type="match status" value="1"/>
</dbReference>
<dbReference type="AlphaFoldDB" id="A0A836B3K0"/>
<reference evidence="4" key="1">
    <citation type="journal article" date="2020" name="bioRxiv">
        <title>Comparative genomics of Chlamydomonas.</title>
        <authorList>
            <person name="Craig R.J."/>
            <person name="Hasan A.R."/>
            <person name="Ness R.W."/>
            <person name="Keightley P.D."/>
        </authorList>
    </citation>
    <scope>NUCLEOTIDE SEQUENCE</scope>
    <source>
        <strain evidence="4">SAG 7.73</strain>
    </source>
</reference>
<evidence type="ECO:0000259" key="3">
    <source>
        <dbReference type="Pfam" id="PF09113"/>
    </source>
</evidence>
<dbReference type="InterPro" id="IPR008977">
    <property type="entry name" value="PHM/PNGase_F_dom_sf"/>
</dbReference>
<keyword evidence="5" id="KW-1185">Reference proteome</keyword>
<feature type="region of interest" description="Disordered" evidence="2">
    <location>
        <begin position="211"/>
        <end position="297"/>
    </location>
</feature>
<sequence length="455" mass="45471">MAAELHGTAGGAAGATASGAASATASGAAAAHSARPAAVIRPTGSAAASAAAGATGAVPGKEDAQAQEQVQQEQAQQEEEEPQPAIPATMVSYYDGLELMTLLQEAAARNSSGGGGGGGGGGVVEFGTTQIPGAWLVVDAEAGLAEAGWAALALMAHAGWAAWCQLRVQTTPWADGNWTVTLELRLGSGPPAATATTAAAAAAAGATATTGVTGHATATDEQAEQPKLQPGEAQQQEQKQGPGPMQSAGGASGSAGSAERDAALPRAWTASASRRRTALAGPGASQTSAAHDLRRSSSRGAAALPALIRRGKDAPLRPFSYMLLFGSAPFDSQYNTGRQPAAFPTPPGARAAALVGYLTGHGSEPEAGCAEFCPVSHTLYVNGREVAVLDWTDAGTEWGCADDVLHGGVPNQHGTWYYGRGGWCDGAAGLGPGGREPTDAGSGYIMMSTGVVWYE</sequence>
<dbReference type="InterPro" id="IPR015197">
    <property type="entry name" value="PngaseF_C"/>
</dbReference>
<feature type="compositionally biased region" description="Low complexity" evidence="2">
    <location>
        <begin position="66"/>
        <end position="75"/>
    </location>
</feature>
<feature type="compositionally biased region" description="Low complexity" evidence="2">
    <location>
        <begin position="43"/>
        <end position="57"/>
    </location>
</feature>
<evidence type="ECO:0000256" key="2">
    <source>
        <dbReference type="SAM" id="MobiDB-lite"/>
    </source>
</evidence>
<keyword evidence="1" id="KW-1015">Disulfide bond</keyword>
<dbReference type="Pfam" id="PF09113">
    <property type="entry name" value="N-glycanase_C"/>
    <property type="match status" value="1"/>
</dbReference>
<protein>
    <recommendedName>
        <fullName evidence="3">Peptide-N-glycosidase F C-terminal domain-containing protein</fullName>
    </recommendedName>
</protein>
<dbReference type="EMBL" id="JAEHOC010000001">
    <property type="protein sequence ID" value="KAG2446289.1"/>
    <property type="molecule type" value="Genomic_DNA"/>
</dbReference>
<dbReference type="OrthoDB" id="506676at2759"/>
<accession>A0A836B3K0</accession>
<evidence type="ECO:0000313" key="5">
    <source>
        <dbReference type="Proteomes" id="UP000650467"/>
    </source>
</evidence>
<evidence type="ECO:0000313" key="4">
    <source>
        <dbReference type="EMBL" id="KAG2446289.1"/>
    </source>
</evidence>
<dbReference type="InterPro" id="IPR014784">
    <property type="entry name" value="Cu2_ascorb_mOase-like_C"/>
</dbReference>
<gene>
    <name evidence="4" type="ORF">HXX76_000878</name>
</gene>
<name>A0A836B3K0_CHLIN</name>
<feature type="domain" description="Peptide-N-glycosidase F C-terminal" evidence="3">
    <location>
        <begin position="336"/>
        <end position="427"/>
    </location>
</feature>
<dbReference type="Proteomes" id="UP000650467">
    <property type="component" value="Unassembled WGS sequence"/>
</dbReference>
<dbReference type="GO" id="GO:0016715">
    <property type="term" value="F:oxidoreductase activity, acting on paired donors, with incorporation or reduction of molecular oxygen, reduced ascorbate as one donor, and incorporation of one atom of oxygen"/>
    <property type="evidence" value="ECO:0007669"/>
    <property type="project" value="InterPro"/>
</dbReference>
<feature type="compositionally biased region" description="Low complexity" evidence="2">
    <location>
        <begin position="229"/>
        <end position="257"/>
    </location>
</feature>
<feature type="region of interest" description="Disordered" evidence="2">
    <location>
        <begin position="1"/>
        <end position="86"/>
    </location>
</feature>
<feature type="compositionally biased region" description="Low complexity" evidence="2">
    <location>
        <begin position="14"/>
        <end position="31"/>
    </location>
</feature>
<dbReference type="InterPro" id="IPR053251">
    <property type="entry name" value="N-glycanase"/>
</dbReference>
<evidence type="ECO:0000256" key="1">
    <source>
        <dbReference type="ARBA" id="ARBA00023157"/>
    </source>
</evidence>
<dbReference type="PANTHER" id="PTHR39319">
    <property type="entry name" value="SI:DKEY-256H2.1"/>
    <property type="match status" value="1"/>
</dbReference>
<proteinExistence type="predicted"/>